<protein>
    <submittedName>
        <fullName evidence="2">Uncharacterized protein</fullName>
    </submittedName>
</protein>
<gene>
    <name evidence="2" type="ORF">OsJ_35330</name>
</gene>
<evidence type="ECO:0000256" key="1">
    <source>
        <dbReference type="SAM" id="MobiDB-lite"/>
    </source>
</evidence>
<name>B9GC12_ORYSJ</name>
<accession>B9GC12</accession>
<reference evidence="2" key="1">
    <citation type="journal article" date="2005" name="PLoS Biol.">
        <title>The genomes of Oryza sativa: a history of duplications.</title>
        <authorList>
            <person name="Yu J."/>
            <person name="Wang J."/>
            <person name="Lin W."/>
            <person name="Li S."/>
            <person name="Li H."/>
            <person name="Zhou J."/>
            <person name="Ni P."/>
            <person name="Dong W."/>
            <person name="Hu S."/>
            <person name="Zeng C."/>
            <person name="Zhang J."/>
            <person name="Zhang Y."/>
            <person name="Li R."/>
            <person name="Xu Z."/>
            <person name="Li S."/>
            <person name="Li X."/>
            <person name="Zheng H."/>
            <person name="Cong L."/>
            <person name="Lin L."/>
            <person name="Yin J."/>
            <person name="Geng J."/>
            <person name="Li G."/>
            <person name="Shi J."/>
            <person name="Liu J."/>
            <person name="Lv H."/>
            <person name="Li J."/>
            <person name="Wang J."/>
            <person name="Deng Y."/>
            <person name="Ran L."/>
            <person name="Shi X."/>
            <person name="Wang X."/>
            <person name="Wu Q."/>
            <person name="Li C."/>
            <person name="Ren X."/>
            <person name="Wang J."/>
            <person name="Wang X."/>
            <person name="Li D."/>
            <person name="Liu D."/>
            <person name="Zhang X."/>
            <person name="Ji Z."/>
            <person name="Zhao W."/>
            <person name="Sun Y."/>
            <person name="Zhang Z."/>
            <person name="Bao J."/>
            <person name="Han Y."/>
            <person name="Dong L."/>
            <person name="Ji J."/>
            <person name="Chen P."/>
            <person name="Wu S."/>
            <person name="Liu J."/>
            <person name="Xiao Y."/>
            <person name="Bu D."/>
            <person name="Tan J."/>
            <person name="Yang L."/>
            <person name="Ye C."/>
            <person name="Zhang J."/>
            <person name="Xu J."/>
            <person name="Zhou Y."/>
            <person name="Yu Y."/>
            <person name="Zhang B."/>
            <person name="Zhuang S."/>
            <person name="Wei H."/>
            <person name="Liu B."/>
            <person name="Lei M."/>
            <person name="Yu H."/>
            <person name="Li Y."/>
            <person name="Xu H."/>
            <person name="Wei S."/>
            <person name="He X."/>
            <person name="Fang L."/>
            <person name="Zhang Z."/>
            <person name="Zhang Y."/>
            <person name="Huang X."/>
            <person name="Su Z."/>
            <person name="Tong W."/>
            <person name="Li J."/>
            <person name="Tong Z."/>
            <person name="Li S."/>
            <person name="Ye J."/>
            <person name="Wang L."/>
            <person name="Fang L."/>
            <person name="Lei T."/>
            <person name="Chen C."/>
            <person name="Chen H."/>
            <person name="Xu Z."/>
            <person name="Li H."/>
            <person name="Huang H."/>
            <person name="Zhang F."/>
            <person name="Xu H."/>
            <person name="Li N."/>
            <person name="Zhao C."/>
            <person name="Li S."/>
            <person name="Dong L."/>
            <person name="Huang Y."/>
            <person name="Li L."/>
            <person name="Xi Y."/>
            <person name="Qi Q."/>
            <person name="Li W."/>
            <person name="Zhang B."/>
            <person name="Hu W."/>
            <person name="Zhang Y."/>
            <person name="Tian X."/>
            <person name="Jiao Y."/>
            <person name="Liang X."/>
            <person name="Jin J."/>
            <person name="Gao L."/>
            <person name="Zheng W."/>
            <person name="Hao B."/>
            <person name="Liu S."/>
            <person name="Wang W."/>
            <person name="Yuan L."/>
            <person name="Cao M."/>
            <person name="McDermott J."/>
            <person name="Samudrala R."/>
            <person name="Wang J."/>
            <person name="Wong G.K."/>
            <person name="Yang H."/>
        </authorList>
    </citation>
    <scope>NUCLEOTIDE SEQUENCE [LARGE SCALE GENOMIC DNA]</scope>
</reference>
<dbReference type="AlphaFoldDB" id="B9GC12"/>
<dbReference type="EMBL" id="CM000149">
    <property type="protein sequence ID" value="EEE52819.1"/>
    <property type="molecule type" value="Genomic_DNA"/>
</dbReference>
<organism evidence="2">
    <name type="scientific">Oryza sativa subsp. japonica</name>
    <name type="common">Rice</name>
    <dbReference type="NCBI Taxonomy" id="39947"/>
    <lineage>
        <taxon>Eukaryota</taxon>
        <taxon>Viridiplantae</taxon>
        <taxon>Streptophyta</taxon>
        <taxon>Embryophyta</taxon>
        <taxon>Tracheophyta</taxon>
        <taxon>Spermatophyta</taxon>
        <taxon>Magnoliopsida</taxon>
        <taxon>Liliopsida</taxon>
        <taxon>Poales</taxon>
        <taxon>Poaceae</taxon>
        <taxon>BOP clade</taxon>
        <taxon>Oryzoideae</taxon>
        <taxon>Oryzeae</taxon>
        <taxon>Oryzinae</taxon>
        <taxon>Oryza</taxon>
        <taxon>Oryza sativa</taxon>
    </lineage>
</organism>
<evidence type="ECO:0000313" key="2">
    <source>
        <dbReference type="EMBL" id="EEE52819.1"/>
    </source>
</evidence>
<proteinExistence type="predicted"/>
<feature type="compositionally biased region" description="Basic and acidic residues" evidence="1">
    <location>
        <begin position="32"/>
        <end position="41"/>
    </location>
</feature>
<reference evidence="2" key="2">
    <citation type="submission" date="2008-12" db="EMBL/GenBank/DDBJ databases">
        <title>Improved gene annotation of the rice (Oryza sativa) genomes.</title>
        <authorList>
            <person name="Wang J."/>
            <person name="Li R."/>
            <person name="Fan W."/>
            <person name="Huang Q."/>
            <person name="Zhang J."/>
            <person name="Zhou Y."/>
            <person name="Hu Y."/>
            <person name="Zi S."/>
            <person name="Li J."/>
            <person name="Ni P."/>
            <person name="Zheng H."/>
            <person name="Zhang Y."/>
            <person name="Zhao M."/>
            <person name="Hao Q."/>
            <person name="McDermott J."/>
            <person name="Samudrala R."/>
            <person name="Kristiansen K."/>
            <person name="Wong G.K.-S."/>
        </authorList>
    </citation>
    <scope>NUCLEOTIDE SEQUENCE</scope>
</reference>
<sequence length="131" mass="14283">MNMFELAFSHPPLSPKGQRDAMVGGHRHVDYEGEARDKEAASEPFSVAQTPSCLSHSSSRRVRRHSFVIRHIGPAVALLGGQWIKDVANLVGVTHCQIAVRNPCSGSMSTSHVAPRVAQSPILSKLIYEKT</sequence>
<feature type="region of interest" description="Disordered" evidence="1">
    <location>
        <begin position="32"/>
        <end position="57"/>
    </location>
</feature>
<dbReference type="Proteomes" id="UP000007752">
    <property type="component" value="Chromosome 12"/>
</dbReference>